<gene>
    <name evidence="1" type="ORF">CH333_06605</name>
</gene>
<comment type="caution">
    <text evidence="1">The sequence shown here is derived from an EMBL/GenBank/DDBJ whole genome shotgun (WGS) entry which is preliminary data.</text>
</comment>
<protein>
    <submittedName>
        <fullName evidence="1">Uncharacterized protein</fullName>
    </submittedName>
</protein>
<evidence type="ECO:0000313" key="1">
    <source>
        <dbReference type="EMBL" id="OYD15072.1"/>
    </source>
</evidence>
<proteinExistence type="predicted"/>
<dbReference type="EMBL" id="NOZQ01000144">
    <property type="protein sequence ID" value="OYD15072.1"/>
    <property type="molecule type" value="Genomic_DNA"/>
</dbReference>
<reference evidence="1 2" key="1">
    <citation type="submission" date="2017-07" db="EMBL/GenBank/DDBJ databases">
        <title>Recovery of genomes from metagenomes via a dereplication, aggregation, and scoring strategy.</title>
        <authorList>
            <person name="Sieber C.M."/>
            <person name="Probst A.J."/>
            <person name="Sharrar A."/>
            <person name="Thomas B.C."/>
            <person name="Hess M."/>
            <person name="Tringe S.G."/>
            <person name="Banfield J.F."/>
        </authorList>
    </citation>
    <scope>NUCLEOTIDE SEQUENCE [LARGE SCALE GENOMIC DNA]</scope>
    <source>
        <strain evidence="1">JGI_Cruoil_03_44_89</strain>
    </source>
</reference>
<sequence length="94" mass="11011">MPNSSFIKEHGMEKFIEQQKKRIALLKTMLEHFDEGRSKSFYCIAVALLSIESLEKSLDKVEKSDDVKIRARALKEILNEIAFKEEIELKLRKK</sequence>
<organism evidence="1 2">
    <name type="scientific">candidate division WOR-3 bacterium JGI_Cruoil_03_44_89</name>
    <dbReference type="NCBI Taxonomy" id="1973748"/>
    <lineage>
        <taxon>Bacteria</taxon>
        <taxon>Bacteria division WOR-3</taxon>
    </lineage>
</organism>
<name>A0A235BSB1_UNCW3</name>
<evidence type="ECO:0000313" key="2">
    <source>
        <dbReference type="Proteomes" id="UP000215215"/>
    </source>
</evidence>
<dbReference type="AlphaFoldDB" id="A0A235BSB1"/>
<dbReference type="Proteomes" id="UP000215215">
    <property type="component" value="Unassembled WGS sequence"/>
</dbReference>
<accession>A0A235BSB1</accession>